<dbReference type="AlphaFoldDB" id="A0A0A8ZLI6"/>
<name>A0A0A8ZLI6_ARUDO</name>
<reference evidence="1" key="1">
    <citation type="submission" date="2014-09" db="EMBL/GenBank/DDBJ databases">
        <authorList>
            <person name="Magalhaes I.L.F."/>
            <person name="Oliveira U."/>
            <person name="Santos F.R."/>
            <person name="Vidigal T.H.D.A."/>
            <person name="Brescovit A.D."/>
            <person name="Santos A.J."/>
        </authorList>
    </citation>
    <scope>NUCLEOTIDE SEQUENCE</scope>
    <source>
        <tissue evidence="1">Shoot tissue taken approximately 20 cm above the soil surface</tissue>
    </source>
</reference>
<reference evidence="1" key="2">
    <citation type="journal article" date="2015" name="Data Brief">
        <title>Shoot transcriptome of the giant reed, Arundo donax.</title>
        <authorList>
            <person name="Barrero R.A."/>
            <person name="Guerrero F.D."/>
            <person name="Moolhuijzen P."/>
            <person name="Goolsby J.A."/>
            <person name="Tidwell J."/>
            <person name="Bellgard S.E."/>
            <person name="Bellgard M.I."/>
        </authorList>
    </citation>
    <scope>NUCLEOTIDE SEQUENCE</scope>
    <source>
        <tissue evidence="1">Shoot tissue taken approximately 20 cm above the soil surface</tissue>
    </source>
</reference>
<proteinExistence type="predicted"/>
<evidence type="ECO:0000313" key="1">
    <source>
        <dbReference type="EMBL" id="JAD40284.1"/>
    </source>
</evidence>
<organism evidence="1">
    <name type="scientific">Arundo donax</name>
    <name type="common">Giant reed</name>
    <name type="synonym">Donax arundinaceus</name>
    <dbReference type="NCBI Taxonomy" id="35708"/>
    <lineage>
        <taxon>Eukaryota</taxon>
        <taxon>Viridiplantae</taxon>
        <taxon>Streptophyta</taxon>
        <taxon>Embryophyta</taxon>
        <taxon>Tracheophyta</taxon>
        <taxon>Spermatophyta</taxon>
        <taxon>Magnoliopsida</taxon>
        <taxon>Liliopsida</taxon>
        <taxon>Poales</taxon>
        <taxon>Poaceae</taxon>
        <taxon>PACMAD clade</taxon>
        <taxon>Arundinoideae</taxon>
        <taxon>Arundineae</taxon>
        <taxon>Arundo</taxon>
    </lineage>
</organism>
<accession>A0A0A8ZLI6</accession>
<protein>
    <submittedName>
        <fullName evidence="1">Uncharacterized protein</fullName>
    </submittedName>
</protein>
<dbReference type="EMBL" id="GBRH01257611">
    <property type="protein sequence ID" value="JAD40284.1"/>
    <property type="molecule type" value="Transcribed_RNA"/>
</dbReference>
<sequence>MPLFAMFGEKESCAVTYLMEKNNKYMLCSIAMHVHRCPCVQLNQEEYAYYPVEVRLQKMQGLTSIFLSRC</sequence>